<feature type="compositionally biased region" description="Low complexity" evidence="1">
    <location>
        <begin position="844"/>
        <end position="859"/>
    </location>
</feature>
<accession>A0A8H7UBQ6</accession>
<dbReference type="Proteomes" id="UP000654370">
    <property type="component" value="Unassembled WGS sequence"/>
</dbReference>
<feature type="compositionally biased region" description="Polar residues" evidence="1">
    <location>
        <begin position="1042"/>
        <end position="1054"/>
    </location>
</feature>
<feature type="compositionally biased region" description="Polar residues" evidence="1">
    <location>
        <begin position="883"/>
        <end position="893"/>
    </location>
</feature>
<feature type="compositionally biased region" description="Polar residues" evidence="1">
    <location>
        <begin position="958"/>
        <end position="969"/>
    </location>
</feature>
<feature type="compositionally biased region" description="Basic and acidic residues" evidence="1">
    <location>
        <begin position="136"/>
        <end position="149"/>
    </location>
</feature>
<feature type="region of interest" description="Disordered" evidence="1">
    <location>
        <begin position="635"/>
        <end position="710"/>
    </location>
</feature>
<feature type="compositionally biased region" description="Polar residues" evidence="1">
    <location>
        <begin position="1"/>
        <end position="17"/>
    </location>
</feature>
<feature type="region of interest" description="Disordered" evidence="1">
    <location>
        <begin position="724"/>
        <end position="830"/>
    </location>
</feature>
<feature type="compositionally biased region" description="Basic and acidic residues" evidence="1">
    <location>
        <begin position="157"/>
        <end position="181"/>
    </location>
</feature>
<feature type="region of interest" description="Disordered" evidence="1">
    <location>
        <begin position="987"/>
        <end position="1064"/>
    </location>
</feature>
<feature type="compositionally biased region" description="Low complexity" evidence="1">
    <location>
        <begin position="894"/>
        <end position="910"/>
    </location>
</feature>
<feature type="region of interest" description="Disordered" evidence="1">
    <location>
        <begin position="136"/>
        <end position="181"/>
    </location>
</feature>
<organism evidence="2 3">
    <name type="scientific">Mortierella isabellina</name>
    <name type="common">Filamentous fungus</name>
    <name type="synonym">Umbelopsis isabellina</name>
    <dbReference type="NCBI Taxonomy" id="91625"/>
    <lineage>
        <taxon>Eukaryota</taxon>
        <taxon>Fungi</taxon>
        <taxon>Fungi incertae sedis</taxon>
        <taxon>Mucoromycota</taxon>
        <taxon>Mucoromycotina</taxon>
        <taxon>Umbelopsidomycetes</taxon>
        <taxon>Umbelopsidales</taxon>
        <taxon>Umbelopsidaceae</taxon>
        <taxon>Umbelopsis</taxon>
    </lineage>
</organism>
<proteinExistence type="predicted"/>
<keyword evidence="3" id="KW-1185">Reference proteome</keyword>
<feature type="region of interest" description="Disordered" evidence="1">
    <location>
        <begin position="954"/>
        <end position="973"/>
    </location>
</feature>
<feature type="compositionally biased region" description="Polar residues" evidence="1">
    <location>
        <begin position="911"/>
        <end position="940"/>
    </location>
</feature>
<comment type="caution">
    <text evidence="2">The sequence shown here is derived from an EMBL/GenBank/DDBJ whole genome shotgun (WGS) entry which is preliminary data.</text>
</comment>
<feature type="compositionally biased region" description="Polar residues" evidence="1">
    <location>
        <begin position="724"/>
        <end position="762"/>
    </location>
</feature>
<name>A0A8H7UBQ6_MORIS</name>
<feature type="region of interest" description="Disordered" evidence="1">
    <location>
        <begin position="1"/>
        <end position="28"/>
    </location>
</feature>
<gene>
    <name evidence="2" type="ORF">INT43_001364</name>
</gene>
<protein>
    <submittedName>
        <fullName evidence="2">Uncharacterized protein</fullName>
    </submittedName>
</protein>
<feature type="region of interest" description="Disordered" evidence="1">
    <location>
        <begin position="514"/>
        <end position="551"/>
    </location>
</feature>
<feature type="region of interest" description="Disordered" evidence="1">
    <location>
        <begin position="844"/>
        <end position="949"/>
    </location>
</feature>
<dbReference type="EMBL" id="JAEPQZ010000011">
    <property type="protein sequence ID" value="KAG2175717.1"/>
    <property type="molecule type" value="Genomic_DNA"/>
</dbReference>
<feature type="compositionally biased region" description="Polar residues" evidence="1">
    <location>
        <begin position="534"/>
        <end position="551"/>
    </location>
</feature>
<reference evidence="2" key="1">
    <citation type="submission" date="2020-12" db="EMBL/GenBank/DDBJ databases">
        <title>Metabolic potential, ecology and presence of endohyphal bacteria is reflected in genomic diversity of Mucoromycotina.</title>
        <authorList>
            <person name="Muszewska A."/>
            <person name="Okrasinska A."/>
            <person name="Steczkiewicz K."/>
            <person name="Drgas O."/>
            <person name="Orlowska M."/>
            <person name="Perlinska-Lenart U."/>
            <person name="Aleksandrzak-Piekarczyk T."/>
            <person name="Szatraj K."/>
            <person name="Zielenkiewicz U."/>
            <person name="Pilsyk S."/>
            <person name="Malc E."/>
            <person name="Mieczkowski P."/>
            <person name="Kruszewska J.S."/>
            <person name="Biernat P."/>
            <person name="Pawlowska J."/>
        </authorList>
    </citation>
    <scope>NUCLEOTIDE SEQUENCE</scope>
    <source>
        <strain evidence="2">WA0000067209</strain>
    </source>
</reference>
<evidence type="ECO:0000256" key="1">
    <source>
        <dbReference type="SAM" id="MobiDB-lite"/>
    </source>
</evidence>
<feature type="compositionally biased region" description="Polar residues" evidence="1">
    <location>
        <begin position="1005"/>
        <end position="1014"/>
    </location>
</feature>
<feature type="compositionally biased region" description="Polar residues" evidence="1">
    <location>
        <begin position="775"/>
        <end position="790"/>
    </location>
</feature>
<dbReference type="OrthoDB" id="2434585at2759"/>
<evidence type="ECO:0000313" key="3">
    <source>
        <dbReference type="Proteomes" id="UP000654370"/>
    </source>
</evidence>
<dbReference type="AlphaFoldDB" id="A0A8H7UBQ6"/>
<feature type="compositionally biased region" description="Acidic residues" evidence="1">
    <location>
        <begin position="18"/>
        <end position="28"/>
    </location>
</feature>
<sequence>MELPDSAQNSATTNADETNTEVEWGDQQDFDNDFGNFNQFGEEDDDFGDFAAGTAEALHFEGGFEGPSAYVDVLPDTQSVSHDLVGQAPQTSRSLDKHIDADFLKEESDAYLKLYAQESNNSAKTSLHRSETIQFDDVKHDHIEPHRSEDDDVSVNLDRDNHNAADDNSESERDIAHKSQTDCRGSLNLETAADDIMMIKIDTTTDDVSTDCAGESRPANNTVIQSISRVSVLENDFAIPSDEHHNDEHSQFRVHDVHDEQHINPEVDAVIPNGVKMKDVISPELNKNENSETEAEVTVDLSTNSIGKKDVDDFAEFSDTNGTAGISDINDTEDTVGFEHSDDTINTDDFEFTNDDDDDDGFGDFGDAEATDEFGDFGDVEEDQSLENGWEGSPPISMTAHGENEMKKPSIPLDLQSLILSANFKKSEVAISVWDNVLGYLVPLSKEHEKTTTTNETETVEELVKRAHESLYPIITWHALTVNTDDDNGIPKVQWRNSRIEKMYLDALNASREPKIASPIPPSRSSPTVKPGSFSATNSPKSNVDTPKTNVDTPVIKQPLAQKGPEVETTVKIDEPVEILGVSVAQSNTVQVESRKPEEKVAKVPKITTSRLPASDSAPASAASGKELFHLSSVMSPPLANDESPPRPVPIRHASSPAIHAEPVQPTVNENTAVSAVRKSDPRKRHTMEVVPQQARSSSPLSQSFKNVSYSRPLTPTKFSLQSQTMNEISPVQSPKMPWQSSPNASRDSLGSPSLSERIQSPESERLSMDLGPMSETSSQPDISSLSATSPPAVKPEVQDSWLSSNDISFLDTLGGHSGNKPKSKPSSQKLGLGIFDLDIFEAANSPAPNSKPSSTTSAWDTMQDTRQKRGPGSQHDIFYARQPSNVITATLTKSPPARSPPVRSSPAKSTWANPVRNHTISGITTASQKSPPVHSQSPPSNSAFNGFGDFGDFSSSMVQTQPVSSPPSDSRWDVFRSASLSGSLSEWSTELTTPKSPPKHRESNASNSLNVVKTESIIRSDDDEFGDFSTAEGDGFGDFGSATTTWDPNQAYQFPSDPSKGWI</sequence>
<evidence type="ECO:0000313" key="2">
    <source>
        <dbReference type="EMBL" id="KAG2175717.1"/>
    </source>
</evidence>
<feature type="compositionally biased region" description="Polar residues" evidence="1">
    <location>
        <begin position="694"/>
        <end position="710"/>
    </location>
</feature>